<comment type="caution">
    <text evidence="9">The sequence shown here is derived from an EMBL/GenBank/DDBJ whole genome shotgun (WGS) entry which is preliminary data.</text>
</comment>
<feature type="domain" description="ABC transporter" evidence="8">
    <location>
        <begin position="7"/>
        <end position="256"/>
    </location>
</feature>
<dbReference type="InterPro" id="IPR017871">
    <property type="entry name" value="ABC_transporter-like_CS"/>
</dbReference>
<name>A0ABP6ZL53_9ACTN</name>
<dbReference type="Proteomes" id="UP001501074">
    <property type="component" value="Unassembled WGS sequence"/>
</dbReference>
<dbReference type="InterPro" id="IPR003593">
    <property type="entry name" value="AAA+_ATPase"/>
</dbReference>
<dbReference type="InterPro" id="IPR003439">
    <property type="entry name" value="ABC_transporter-like_ATP-bd"/>
</dbReference>
<comment type="similarity">
    <text evidence="2">Belongs to the ABC transporter superfamily.</text>
</comment>
<dbReference type="CDD" id="cd03257">
    <property type="entry name" value="ABC_NikE_OppD_transporters"/>
    <property type="match status" value="1"/>
</dbReference>
<evidence type="ECO:0000313" key="10">
    <source>
        <dbReference type="Proteomes" id="UP001501074"/>
    </source>
</evidence>
<evidence type="ECO:0000256" key="4">
    <source>
        <dbReference type="ARBA" id="ARBA00022475"/>
    </source>
</evidence>
<keyword evidence="3" id="KW-0813">Transport</keyword>
<keyword evidence="6 9" id="KW-0067">ATP-binding</keyword>
<keyword evidence="7" id="KW-0472">Membrane</keyword>
<dbReference type="InterPro" id="IPR013563">
    <property type="entry name" value="Oligopep_ABC_C"/>
</dbReference>
<dbReference type="PANTHER" id="PTHR43297">
    <property type="entry name" value="OLIGOPEPTIDE TRANSPORT ATP-BINDING PROTEIN APPD"/>
    <property type="match status" value="1"/>
</dbReference>
<dbReference type="NCBIfam" id="TIGR01727">
    <property type="entry name" value="oligo_HPY"/>
    <property type="match status" value="1"/>
</dbReference>
<proteinExistence type="inferred from homology"/>
<comment type="subcellular location">
    <subcellularLocation>
        <location evidence="1">Cell membrane</location>
        <topology evidence="1">Peripheral membrane protein</topology>
    </subcellularLocation>
</comment>
<keyword evidence="5" id="KW-0547">Nucleotide-binding</keyword>
<evidence type="ECO:0000256" key="5">
    <source>
        <dbReference type="ARBA" id="ARBA00022741"/>
    </source>
</evidence>
<evidence type="ECO:0000256" key="6">
    <source>
        <dbReference type="ARBA" id="ARBA00022840"/>
    </source>
</evidence>
<dbReference type="EMBL" id="BAAAZO010000005">
    <property type="protein sequence ID" value="GAA3613317.1"/>
    <property type="molecule type" value="Genomic_DNA"/>
</dbReference>
<organism evidence="9 10">
    <name type="scientific">Kineosporia mesophila</name>
    <dbReference type="NCBI Taxonomy" id="566012"/>
    <lineage>
        <taxon>Bacteria</taxon>
        <taxon>Bacillati</taxon>
        <taxon>Actinomycetota</taxon>
        <taxon>Actinomycetes</taxon>
        <taxon>Kineosporiales</taxon>
        <taxon>Kineosporiaceae</taxon>
        <taxon>Kineosporia</taxon>
    </lineage>
</organism>
<dbReference type="InterPro" id="IPR027417">
    <property type="entry name" value="P-loop_NTPase"/>
</dbReference>
<sequence>MTGEPLLQVRGLHTYIPTSRGVVRAVDGVDLDIGRGQALGVVGESGSGKSVMARAVMGLLPAHARSTGQVLFDGVDLLTLGRRQREQVWGRRIAMIFQDPGRSLNPVVRIERQLTEGMRRHLGLSRTSAHESALRLLTEVGVPDPERRLRNYPHELSGGMRQRVMIAMALTCGPELLIADEPTTALDVTIQRQVLDLLRRVQTSHGTALMLISHDLAVVAGRTDRVSVMYAGRLAEVGATREVFRAPQHRYTQALLGATPTVDHRRHTPLNLIPGAMASPVDPPPGCRFSPRCEFTVPGCTRPGPDLVRVGDDHEVACLNPVSVAPGGELVGR</sequence>
<reference evidence="10" key="1">
    <citation type="journal article" date="2019" name="Int. J. Syst. Evol. Microbiol.">
        <title>The Global Catalogue of Microorganisms (GCM) 10K type strain sequencing project: providing services to taxonomists for standard genome sequencing and annotation.</title>
        <authorList>
            <consortium name="The Broad Institute Genomics Platform"/>
            <consortium name="The Broad Institute Genome Sequencing Center for Infectious Disease"/>
            <person name="Wu L."/>
            <person name="Ma J."/>
        </authorList>
    </citation>
    <scope>NUCLEOTIDE SEQUENCE [LARGE SCALE GENOMIC DNA]</scope>
    <source>
        <strain evidence="10">JCM 16902</strain>
    </source>
</reference>
<accession>A0ABP6ZL53</accession>
<dbReference type="PROSITE" id="PS00211">
    <property type="entry name" value="ABC_TRANSPORTER_1"/>
    <property type="match status" value="1"/>
</dbReference>
<evidence type="ECO:0000259" key="8">
    <source>
        <dbReference type="PROSITE" id="PS50893"/>
    </source>
</evidence>
<keyword evidence="10" id="KW-1185">Reference proteome</keyword>
<keyword evidence="4" id="KW-1003">Cell membrane</keyword>
<dbReference type="Gene3D" id="3.40.50.300">
    <property type="entry name" value="P-loop containing nucleotide triphosphate hydrolases"/>
    <property type="match status" value="1"/>
</dbReference>
<protein>
    <submittedName>
        <fullName evidence="9">ABC transporter ATP-binding protein</fullName>
    </submittedName>
</protein>
<evidence type="ECO:0000256" key="2">
    <source>
        <dbReference type="ARBA" id="ARBA00005417"/>
    </source>
</evidence>
<dbReference type="Pfam" id="PF00005">
    <property type="entry name" value="ABC_tran"/>
    <property type="match status" value="1"/>
</dbReference>
<dbReference type="PROSITE" id="PS50893">
    <property type="entry name" value="ABC_TRANSPORTER_2"/>
    <property type="match status" value="1"/>
</dbReference>
<evidence type="ECO:0000256" key="1">
    <source>
        <dbReference type="ARBA" id="ARBA00004202"/>
    </source>
</evidence>
<dbReference type="PANTHER" id="PTHR43297:SF2">
    <property type="entry name" value="DIPEPTIDE TRANSPORT ATP-BINDING PROTEIN DPPD"/>
    <property type="match status" value="1"/>
</dbReference>
<dbReference type="RefSeq" id="WP_231488701.1">
    <property type="nucleotide sequence ID" value="NZ_BAAAZO010000005.1"/>
</dbReference>
<gene>
    <name evidence="9" type="ORF">GCM10022223_31810</name>
</gene>
<dbReference type="SMART" id="SM00382">
    <property type="entry name" value="AAA"/>
    <property type="match status" value="1"/>
</dbReference>
<dbReference type="InterPro" id="IPR050388">
    <property type="entry name" value="ABC_Ni/Peptide_Import"/>
</dbReference>
<evidence type="ECO:0000256" key="3">
    <source>
        <dbReference type="ARBA" id="ARBA00022448"/>
    </source>
</evidence>
<dbReference type="SUPFAM" id="SSF52540">
    <property type="entry name" value="P-loop containing nucleoside triphosphate hydrolases"/>
    <property type="match status" value="1"/>
</dbReference>
<dbReference type="GO" id="GO:0005524">
    <property type="term" value="F:ATP binding"/>
    <property type="evidence" value="ECO:0007669"/>
    <property type="project" value="UniProtKB-KW"/>
</dbReference>
<evidence type="ECO:0000313" key="9">
    <source>
        <dbReference type="EMBL" id="GAA3613317.1"/>
    </source>
</evidence>
<dbReference type="Pfam" id="PF08352">
    <property type="entry name" value="oligo_HPY"/>
    <property type="match status" value="1"/>
</dbReference>
<evidence type="ECO:0000256" key="7">
    <source>
        <dbReference type="ARBA" id="ARBA00023136"/>
    </source>
</evidence>